<feature type="domain" description="Retrovirus-related Pol polyprotein from transposon TNT 1-94-like beta-barrel" evidence="8">
    <location>
        <begin position="1281"/>
        <end position="1353"/>
    </location>
</feature>
<evidence type="ECO:0000256" key="5">
    <source>
        <dbReference type="SAM" id="MobiDB-lite"/>
    </source>
</evidence>
<reference evidence="9" key="1">
    <citation type="journal article" date="2019" name="Sci. Rep.">
        <title>Draft genome of Tanacetum cinerariifolium, the natural source of mosquito coil.</title>
        <authorList>
            <person name="Yamashiro T."/>
            <person name="Shiraishi A."/>
            <person name="Satake H."/>
            <person name="Nakayama K."/>
        </authorList>
    </citation>
    <scope>NUCLEOTIDE SEQUENCE</scope>
</reference>
<dbReference type="InterPro" id="IPR025724">
    <property type="entry name" value="GAG-pre-integrase_dom"/>
</dbReference>
<feature type="non-terminal residue" evidence="9">
    <location>
        <position position="2096"/>
    </location>
</feature>
<dbReference type="CDD" id="cd09272">
    <property type="entry name" value="RNase_HI_RT_Ty1"/>
    <property type="match status" value="1"/>
</dbReference>
<feature type="coiled-coil region" evidence="4">
    <location>
        <begin position="287"/>
        <end position="314"/>
    </location>
</feature>
<evidence type="ECO:0000256" key="3">
    <source>
        <dbReference type="ARBA" id="ARBA00022801"/>
    </source>
</evidence>
<evidence type="ECO:0000259" key="7">
    <source>
        <dbReference type="Pfam" id="PF13976"/>
    </source>
</evidence>
<dbReference type="Gene3D" id="3.30.420.10">
    <property type="entry name" value="Ribonuclease H-like superfamily/Ribonuclease H"/>
    <property type="match status" value="1"/>
</dbReference>
<feature type="compositionally biased region" description="Acidic residues" evidence="5">
    <location>
        <begin position="936"/>
        <end position="952"/>
    </location>
</feature>
<dbReference type="EMBL" id="BKCJ010009201">
    <property type="protein sequence ID" value="GEU85885.1"/>
    <property type="molecule type" value="Genomic_DNA"/>
</dbReference>
<feature type="compositionally biased region" description="Low complexity" evidence="5">
    <location>
        <begin position="809"/>
        <end position="821"/>
    </location>
</feature>
<feature type="compositionally biased region" description="Polar residues" evidence="5">
    <location>
        <begin position="822"/>
        <end position="831"/>
    </location>
</feature>
<keyword evidence="4" id="KW-0175">Coiled coil</keyword>
<feature type="region of interest" description="Disordered" evidence="5">
    <location>
        <begin position="1228"/>
        <end position="1248"/>
    </location>
</feature>
<dbReference type="Pfam" id="PF22936">
    <property type="entry name" value="Pol_BBD"/>
    <property type="match status" value="1"/>
</dbReference>
<feature type="region of interest" description="Disordered" evidence="5">
    <location>
        <begin position="936"/>
        <end position="958"/>
    </location>
</feature>
<gene>
    <name evidence="9" type="ORF">Tci_057863</name>
</gene>
<evidence type="ECO:0000256" key="2">
    <source>
        <dbReference type="ARBA" id="ARBA00022723"/>
    </source>
</evidence>
<dbReference type="SUPFAM" id="SSF53098">
    <property type="entry name" value="Ribonuclease H-like"/>
    <property type="match status" value="1"/>
</dbReference>
<feature type="compositionally biased region" description="Polar residues" evidence="5">
    <location>
        <begin position="1229"/>
        <end position="1239"/>
    </location>
</feature>
<organism evidence="9">
    <name type="scientific">Tanacetum cinerariifolium</name>
    <name type="common">Dalmatian daisy</name>
    <name type="synonym">Chrysanthemum cinerariifolium</name>
    <dbReference type="NCBI Taxonomy" id="118510"/>
    <lineage>
        <taxon>Eukaryota</taxon>
        <taxon>Viridiplantae</taxon>
        <taxon>Streptophyta</taxon>
        <taxon>Embryophyta</taxon>
        <taxon>Tracheophyta</taxon>
        <taxon>Spermatophyta</taxon>
        <taxon>Magnoliopsida</taxon>
        <taxon>eudicotyledons</taxon>
        <taxon>Gunneridae</taxon>
        <taxon>Pentapetalae</taxon>
        <taxon>asterids</taxon>
        <taxon>campanulids</taxon>
        <taxon>Asterales</taxon>
        <taxon>Asteraceae</taxon>
        <taxon>Asteroideae</taxon>
        <taxon>Anthemideae</taxon>
        <taxon>Anthemidinae</taxon>
        <taxon>Tanacetum</taxon>
    </lineage>
</organism>
<keyword evidence="1" id="KW-0645">Protease</keyword>
<dbReference type="GO" id="GO:0046872">
    <property type="term" value="F:metal ion binding"/>
    <property type="evidence" value="ECO:0007669"/>
    <property type="project" value="UniProtKB-KW"/>
</dbReference>
<proteinExistence type="predicted"/>
<dbReference type="GO" id="GO:0008233">
    <property type="term" value="F:peptidase activity"/>
    <property type="evidence" value="ECO:0007669"/>
    <property type="project" value="UniProtKB-KW"/>
</dbReference>
<accession>A0A6L2NMN7</accession>
<feature type="compositionally biased region" description="Polar residues" evidence="5">
    <location>
        <begin position="748"/>
        <end position="757"/>
    </location>
</feature>
<sequence length="2096" mass="240133">MEADDQAIQIILIDLPKDIYAAIDMFHQDQPSSVTYMQQPKLSNNFNPQPSFNTNYMQEPMPNPKDITNLTIAINMELVLMAKAFKQNYSTPTNNNQRILSNPRNRQIAQPVQNLGIQNVRNQNGLIVASGIANLNANQTGNGNFVAARDEGNGNGNNDGSAEVHEYENCYKNEILIMFTQEEHVELGGGTVEQHHATVEETHAYFESLYNNLAFEVEKVNSVNRKMKETNADLTTELARYKNQERCFEISQEKYDKLKRCYQKYVYQEKCLTKKINALHLSSVKTITTLNEEIANLNNQLSKEKSIVSFLNEEKKKLKSVFKIREDVLLDKQIQFENKKKELDNIFVKTGQSIQTMHMLSLKPDSFYHTEQKMVLAKFVQDFKSLVKESDESLAKNKALEFEIKRLLRAVICQDIMSIVQSYSKNMTENLKLSINYVWKFLGTVCFGNDNVAAIIGYKDLQWGNILITRVYFVEGLRHNLFSDGQFCDSDLEVAFRRNTCFVRNLEGVDLLKGNRTTNLYTINLHEMASASSICLMACAISTKSRLRHQRLSHFNFDTINDLAKNDLITGIPKFKYHIEHLCPSYKQGKRKKASHPPKPVSNSKQRLHLLHMDLYRPMRVESINDIRDQLNAEAEAVQIILTWIDNDIYSIIDACPNACEMWKAIERLKQGESINVQDLETNLYWEFGKFTSHDGESLESYYLRFYKMMNELIRNQCDVTNHQINVQFLLQLQPECTYCHNQYTQNSSTRSQQAATRNRGKAIVNSPQPVYDQEPSMGAEDDETSKDKEIDKLMALISLSFKKIYKPTNNNLRTSSNSSRANQDNSPRINRSTVYENQRIGNVAGARETVEDQEAHYMYMAQLQEVSPYVADFGPIFDADPVQKVSTNDRYNVFAIESEHPEQSESVHDTYPIEQDEHNVIIDSLDISYDREQIDQNDDDNDLANEPPESDEVIRLEKESRSKLSDLIKPFDYEKLNNLYDLFVPQREKSSEQRYFSERSRLSHTPVNNGNSKESLNKQTTLLEKRMDESIPWEQKCKSSIELFKIKSSVGMIFDGVKHCKETIAKRTYFGHIDPFIKNTIEVNFSYEIRRINAGLEQLHVCLNEEMVVDLRYFNSHELEDKGIVISELKKLIAKLKGKSVDTKFGKSSVIRQPNAFKSQRPSIIGKLTIFSDSLERKDFSKSKSVTQNNVSNYFSKPVTTQTLPPIKKSILKNTNVLAPGMHKLHTEPTQARTSQLPRDSRKTNKRVSFSTGVIPTTSVSRPHLNSNPMEDRLVEIVLFIVNSRCSKYMTRNLKLLINFVEKFLGTVKFGNDQITPILGYGDLVQGAITIKRFYYVEGLNHNLFSVGQFGDADLDVAFRKSTCYIRDLKGNDLLTGSRGTDLYSITLQDTNSPNPICIMAKATSSQAWLWHRRLFSLNFDTINLLSKNDIVVGIPKLKFIKDHLCSSSEVLIDFLRLIQRGLHAQVRIVQTNKGTEFLNKTLHAYFDFEGILHQTSVARTPEQNDVVERRNLPPHAPTVASTENMNQAEMIEEYAQVENDEFNNIFCTPTKDHPLEQVIGNLSQSVRTIRQLESDGEMSMADSAWIESMQEELHQFDRLDVWELVDKPLCKNVINMNWLWKNKRAEENTNHAGCLDSRKSTSGFIQFLGGDKLVSWSSKKQDCTSMSSAEAEYVSLSTCCAQVLWMRTQLTDYGFYFDKIPIMPTKIELALEQSQQGVSNDVLVEVSSSLRLLKPKMHKLSLEPIKDPIINLIRTQSMYNTCCSSYNNIWYQRVLRIILEILPEHSSDTKVFTVKIEILLEPTSNKLLVAAPRTVLAAQAPQVLQTPTTSTTIVDIAPTPKNSCSHAINIPNTSQDVDELKTQQQHVQQQDNKAPVQPDTFADNVLNAMLDGNTLAPSRPVLTRNRLQTDCDMCMYALTVLVPALDNTKPLTLKWLLKNKHDEENTVIKNKTRLVVRGYRQEEGIDFEESFSSVAIMEAIRIFLAYAAHKSFIVFQMDMKTDFLHSTLKEDIYVCQLEGFIDVDNPSHVYKLKNALYGIKQAPRAWYDELSQFFLQNYFFKGIIDPTLYIRCFDDDILVAQVYIDDIIFGSTKP</sequence>
<dbReference type="PANTHER" id="PTHR42648:SF28">
    <property type="entry name" value="TRANSPOSON-ENCODED PROTEIN WITH RIBONUCLEASE H-LIKE AND RETROVIRUS ZINC FINGER-LIKE DOMAINS"/>
    <property type="match status" value="1"/>
</dbReference>
<dbReference type="InterPro" id="IPR012337">
    <property type="entry name" value="RNaseH-like_sf"/>
</dbReference>
<dbReference type="Pfam" id="PF07727">
    <property type="entry name" value="RVT_2"/>
    <property type="match status" value="1"/>
</dbReference>
<dbReference type="GO" id="GO:0003676">
    <property type="term" value="F:nucleic acid binding"/>
    <property type="evidence" value="ECO:0007669"/>
    <property type="project" value="InterPro"/>
</dbReference>
<feature type="compositionally biased region" description="Polar residues" evidence="5">
    <location>
        <begin position="1004"/>
        <end position="1015"/>
    </location>
</feature>
<dbReference type="InterPro" id="IPR039537">
    <property type="entry name" value="Retrotran_Ty1/copia-like"/>
</dbReference>
<feature type="domain" description="Reverse transcriptase Ty1/copia-type" evidence="6">
    <location>
        <begin position="1923"/>
        <end position="2093"/>
    </location>
</feature>
<feature type="region of interest" description="Disordered" evidence="5">
    <location>
        <begin position="809"/>
        <end position="831"/>
    </location>
</feature>
<feature type="region of interest" description="Disordered" evidence="5">
    <location>
        <begin position="995"/>
        <end position="1015"/>
    </location>
</feature>
<feature type="domain" description="GAG-pre-integrase" evidence="7">
    <location>
        <begin position="1384"/>
        <end position="1449"/>
    </location>
</feature>
<keyword evidence="2" id="KW-0479">Metal-binding</keyword>
<evidence type="ECO:0000259" key="6">
    <source>
        <dbReference type="Pfam" id="PF07727"/>
    </source>
</evidence>
<keyword evidence="3" id="KW-0378">Hydrolase</keyword>
<protein>
    <submittedName>
        <fullName evidence="9">Retrovirus-related Pol polyprotein from transposon TNT 1-94</fullName>
    </submittedName>
</protein>
<evidence type="ECO:0000259" key="8">
    <source>
        <dbReference type="Pfam" id="PF22936"/>
    </source>
</evidence>
<dbReference type="InterPro" id="IPR013103">
    <property type="entry name" value="RVT_2"/>
</dbReference>
<dbReference type="GO" id="GO:0006508">
    <property type="term" value="P:proteolysis"/>
    <property type="evidence" value="ECO:0007669"/>
    <property type="project" value="UniProtKB-KW"/>
</dbReference>
<dbReference type="InterPro" id="IPR054722">
    <property type="entry name" value="PolX-like_BBD"/>
</dbReference>
<evidence type="ECO:0000256" key="1">
    <source>
        <dbReference type="ARBA" id="ARBA00022670"/>
    </source>
</evidence>
<dbReference type="InterPro" id="IPR036397">
    <property type="entry name" value="RNaseH_sf"/>
</dbReference>
<evidence type="ECO:0000256" key="4">
    <source>
        <dbReference type="SAM" id="Coils"/>
    </source>
</evidence>
<feature type="region of interest" description="Disordered" evidence="5">
    <location>
        <begin position="748"/>
        <end position="786"/>
    </location>
</feature>
<feature type="domain" description="GAG-pre-integrase" evidence="7">
    <location>
        <begin position="519"/>
        <end position="590"/>
    </location>
</feature>
<name>A0A6L2NMN7_TANCI</name>
<dbReference type="Pfam" id="PF13976">
    <property type="entry name" value="gag_pre-integrs"/>
    <property type="match status" value="2"/>
</dbReference>
<comment type="caution">
    <text evidence="9">The sequence shown here is derived from an EMBL/GenBank/DDBJ whole genome shotgun (WGS) entry which is preliminary data.</text>
</comment>
<evidence type="ECO:0000313" key="9">
    <source>
        <dbReference type="EMBL" id="GEU85885.1"/>
    </source>
</evidence>
<dbReference type="PANTHER" id="PTHR42648">
    <property type="entry name" value="TRANSPOSASE, PUTATIVE-RELATED"/>
    <property type="match status" value="1"/>
</dbReference>